<organism evidence="1 2">
    <name type="scientific">Boothiomyces macroporosus</name>
    <dbReference type="NCBI Taxonomy" id="261099"/>
    <lineage>
        <taxon>Eukaryota</taxon>
        <taxon>Fungi</taxon>
        <taxon>Fungi incertae sedis</taxon>
        <taxon>Chytridiomycota</taxon>
        <taxon>Chytridiomycota incertae sedis</taxon>
        <taxon>Chytridiomycetes</taxon>
        <taxon>Rhizophydiales</taxon>
        <taxon>Terramycetaceae</taxon>
        <taxon>Boothiomyces</taxon>
    </lineage>
</organism>
<reference evidence="1" key="1">
    <citation type="submission" date="2020-05" db="EMBL/GenBank/DDBJ databases">
        <title>Phylogenomic resolution of chytrid fungi.</title>
        <authorList>
            <person name="Stajich J.E."/>
            <person name="Amses K."/>
            <person name="Simmons R."/>
            <person name="Seto K."/>
            <person name="Myers J."/>
            <person name="Bonds A."/>
            <person name="Quandt C.A."/>
            <person name="Barry K."/>
            <person name="Liu P."/>
            <person name="Grigoriev I."/>
            <person name="Longcore J.E."/>
            <person name="James T.Y."/>
        </authorList>
    </citation>
    <scope>NUCLEOTIDE SEQUENCE</scope>
    <source>
        <strain evidence="1">PLAUS21</strain>
    </source>
</reference>
<evidence type="ECO:0000313" key="1">
    <source>
        <dbReference type="EMBL" id="KAJ3262649.1"/>
    </source>
</evidence>
<dbReference type="Proteomes" id="UP001210925">
    <property type="component" value="Unassembled WGS sequence"/>
</dbReference>
<gene>
    <name evidence="1" type="ORF">HK103_000178</name>
</gene>
<name>A0AAD5UNE7_9FUNG</name>
<protein>
    <submittedName>
        <fullName evidence="1">Uncharacterized protein</fullName>
    </submittedName>
</protein>
<keyword evidence="2" id="KW-1185">Reference proteome</keyword>
<sequence length="153" mass="17708">MGPANTSYLHSHDSDSPLSNICTDTSCTQYSEDDFEVLMTAKVSQFTNTGLYAEQIKGIENIRNYLNPKPVKKYSLEKQMFLNLMSKSDDDFLRRPKMKKRCSKKYRDSKVFNFQLPNENSESKFSKKEIERLTNAGVEVDVDPENRKLTVFL</sequence>
<evidence type="ECO:0000313" key="2">
    <source>
        <dbReference type="Proteomes" id="UP001210925"/>
    </source>
</evidence>
<dbReference type="AlphaFoldDB" id="A0AAD5UNE7"/>
<dbReference type="EMBL" id="JADGKB010000001">
    <property type="protein sequence ID" value="KAJ3262649.1"/>
    <property type="molecule type" value="Genomic_DNA"/>
</dbReference>
<accession>A0AAD5UNE7</accession>
<comment type="caution">
    <text evidence="1">The sequence shown here is derived from an EMBL/GenBank/DDBJ whole genome shotgun (WGS) entry which is preliminary data.</text>
</comment>
<proteinExistence type="predicted"/>